<evidence type="ECO:0000256" key="7">
    <source>
        <dbReference type="ARBA" id="ARBA00038032"/>
    </source>
</evidence>
<dbReference type="AlphaFoldDB" id="A0A1H8B9D5"/>
<dbReference type="FunFam" id="1.10.3730.20:FF:000001">
    <property type="entry name" value="Quaternary ammonium compound resistance transporter SugE"/>
    <property type="match status" value="1"/>
</dbReference>
<evidence type="ECO:0000256" key="4">
    <source>
        <dbReference type="ARBA" id="ARBA00022692"/>
    </source>
</evidence>
<dbReference type="GO" id="GO:0015297">
    <property type="term" value="F:antiporter activity"/>
    <property type="evidence" value="ECO:0007669"/>
    <property type="project" value="TreeGrafter"/>
</dbReference>
<feature type="transmembrane region" description="Helical" evidence="9">
    <location>
        <begin position="61"/>
        <end position="82"/>
    </location>
</feature>
<reference evidence="10 11" key="1">
    <citation type="submission" date="2016-10" db="EMBL/GenBank/DDBJ databases">
        <authorList>
            <person name="de Groot N.N."/>
        </authorList>
    </citation>
    <scope>NUCLEOTIDE SEQUENCE [LARGE SCALE GENOMIC DNA]</scope>
    <source>
        <strain evidence="10 11">DSM 3857</strain>
    </source>
</reference>
<comment type="subcellular location">
    <subcellularLocation>
        <location evidence="1 8">Cell membrane</location>
        <topology evidence="1 8">Multi-pass membrane protein</topology>
    </subcellularLocation>
</comment>
<dbReference type="Gene3D" id="1.10.3730.20">
    <property type="match status" value="1"/>
</dbReference>
<organism evidence="10 11">
    <name type="scientific">Gemmobacter aquatilis</name>
    <dbReference type="NCBI Taxonomy" id="933059"/>
    <lineage>
        <taxon>Bacteria</taxon>
        <taxon>Pseudomonadati</taxon>
        <taxon>Pseudomonadota</taxon>
        <taxon>Alphaproteobacteria</taxon>
        <taxon>Rhodobacterales</taxon>
        <taxon>Paracoccaceae</taxon>
        <taxon>Gemmobacter</taxon>
    </lineage>
</organism>
<proteinExistence type="inferred from homology"/>
<dbReference type="GO" id="GO:1990961">
    <property type="term" value="P:xenobiotic detoxification by transmembrane export across the plasma membrane"/>
    <property type="evidence" value="ECO:0007669"/>
    <property type="project" value="UniProtKB-ARBA"/>
</dbReference>
<feature type="transmembrane region" description="Helical" evidence="9">
    <location>
        <begin position="36"/>
        <end position="54"/>
    </location>
</feature>
<evidence type="ECO:0000313" key="11">
    <source>
        <dbReference type="Proteomes" id="UP000198761"/>
    </source>
</evidence>
<sequence length="113" mass="11990">MTPFATYAILALAIAAEVAGTSLLGLSQQFTRLWPTLGLALCYGFSFYCLSVVVRHLPIGIVYAVWSGMGIVLIAGVGYVLFRQTLDTWAVVGLGLILSGVVVINTLSSSVQH</sequence>
<evidence type="ECO:0000256" key="6">
    <source>
        <dbReference type="ARBA" id="ARBA00023136"/>
    </source>
</evidence>
<dbReference type="GO" id="GO:0015220">
    <property type="term" value="F:choline transmembrane transporter activity"/>
    <property type="evidence" value="ECO:0007669"/>
    <property type="project" value="TreeGrafter"/>
</dbReference>
<accession>A0A1H8B9D5</accession>
<evidence type="ECO:0000313" key="10">
    <source>
        <dbReference type="EMBL" id="SEM79423.1"/>
    </source>
</evidence>
<name>A0A1H8B9D5_9RHOB</name>
<keyword evidence="4 8" id="KW-0812">Transmembrane</keyword>
<dbReference type="RefSeq" id="WP_091297495.1">
    <property type="nucleotide sequence ID" value="NZ_FOCE01000002.1"/>
</dbReference>
<evidence type="ECO:0000256" key="9">
    <source>
        <dbReference type="SAM" id="Phobius"/>
    </source>
</evidence>
<comment type="similarity">
    <text evidence="7 8">Belongs to the drug/metabolite transporter (DMT) superfamily. Small multidrug resistance (SMR) (TC 2.A.7.1) family.</text>
</comment>
<dbReference type="PANTHER" id="PTHR30561">
    <property type="entry name" value="SMR FAMILY PROTON-DEPENDENT DRUG EFFLUX TRANSPORTER SUGE"/>
    <property type="match status" value="1"/>
</dbReference>
<keyword evidence="5 9" id="KW-1133">Transmembrane helix</keyword>
<dbReference type="GO" id="GO:0031460">
    <property type="term" value="P:glycine betaine transport"/>
    <property type="evidence" value="ECO:0007669"/>
    <property type="project" value="TreeGrafter"/>
</dbReference>
<evidence type="ECO:0000256" key="5">
    <source>
        <dbReference type="ARBA" id="ARBA00022989"/>
    </source>
</evidence>
<dbReference type="InterPro" id="IPR045324">
    <property type="entry name" value="Small_multidrug_res"/>
</dbReference>
<keyword evidence="3" id="KW-1003">Cell membrane</keyword>
<protein>
    <submittedName>
        <fullName evidence="10">Small multidrug resistance pump</fullName>
    </submittedName>
</protein>
<dbReference type="EMBL" id="FOCE01000002">
    <property type="protein sequence ID" value="SEM79423.1"/>
    <property type="molecule type" value="Genomic_DNA"/>
</dbReference>
<dbReference type="SUPFAM" id="SSF103481">
    <property type="entry name" value="Multidrug resistance efflux transporter EmrE"/>
    <property type="match status" value="1"/>
</dbReference>
<dbReference type="GO" id="GO:0015199">
    <property type="term" value="F:amino-acid betaine transmembrane transporter activity"/>
    <property type="evidence" value="ECO:0007669"/>
    <property type="project" value="TreeGrafter"/>
</dbReference>
<keyword evidence="6 9" id="KW-0472">Membrane</keyword>
<dbReference type="OrthoDB" id="9808638at2"/>
<dbReference type="PANTHER" id="PTHR30561:SF1">
    <property type="entry name" value="MULTIDRUG TRANSPORTER EMRE"/>
    <property type="match status" value="1"/>
</dbReference>
<dbReference type="InterPro" id="IPR037185">
    <property type="entry name" value="EmrE-like"/>
</dbReference>
<dbReference type="Proteomes" id="UP000198761">
    <property type="component" value="Unassembled WGS sequence"/>
</dbReference>
<evidence type="ECO:0000256" key="2">
    <source>
        <dbReference type="ARBA" id="ARBA00022448"/>
    </source>
</evidence>
<feature type="transmembrane region" description="Helical" evidence="9">
    <location>
        <begin position="88"/>
        <end position="107"/>
    </location>
</feature>
<keyword evidence="11" id="KW-1185">Reference proteome</keyword>
<dbReference type="InterPro" id="IPR000390">
    <property type="entry name" value="Small_drug/metabolite_transptr"/>
</dbReference>
<evidence type="ECO:0000256" key="8">
    <source>
        <dbReference type="RuleBase" id="RU003942"/>
    </source>
</evidence>
<evidence type="ECO:0000256" key="1">
    <source>
        <dbReference type="ARBA" id="ARBA00004651"/>
    </source>
</evidence>
<evidence type="ECO:0000256" key="3">
    <source>
        <dbReference type="ARBA" id="ARBA00022475"/>
    </source>
</evidence>
<keyword evidence="2" id="KW-0813">Transport</keyword>
<dbReference type="STRING" id="933059.SAMN04488103_10297"/>
<dbReference type="GO" id="GO:0005886">
    <property type="term" value="C:plasma membrane"/>
    <property type="evidence" value="ECO:0007669"/>
    <property type="project" value="UniProtKB-SubCell"/>
</dbReference>
<dbReference type="Pfam" id="PF00893">
    <property type="entry name" value="Multi_Drug_Res"/>
    <property type="match status" value="1"/>
</dbReference>
<gene>
    <name evidence="10" type="ORF">SAMN04488103_10297</name>
</gene>